<dbReference type="Pfam" id="PF12997">
    <property type="entry name" value="DUF3881"/>
    <property type="match status" value="1"/>
</dbReference>
<accession>A0A6N7J080</accession>
<proteinExistence type="predicted"/>
<dbReference type="EMBL" id="VOGC01000007">
    <property type="protein sequence ID" value="MQN02008.1"/>
    <property type="molecule type" value="Genomic_DNA"/>
</dbReference>
<organism evidence="1 2">
    <name type="scientific">Candidatus Weimeria bifida</name>
    <dbReference type="NCBI Taxonomy" id="2599074"/>
    <lineage>
        <taxon>Bacteria</taxon>
        <taxon>Bacillati</taxon>
        <taxon>Bacillota</taxon>
        <taxon>Clostridia</taxon>
        <taxon>Lachnospirales</taxon>
        <taxon>Lachnospiraceae</taxon>
        <taxon>Candidatus Weimeria</taxon>
    </lineage>
</organism>
<keyword evidence="2" id="KW-1185">Reference proteome</keyword>
<evidence type="ECO:0000313" key="1">
    <source>
        <dbReference type="EMBL" id="MQN02008.1"/>
    </source>
</evidence>
<dbReference type="Proteomes" id="UP000460257">
    <property type="component" value="Unassembled WGS sequence"/>
</dbReference>
<name>A0A6N7J080_9FIRM</name>
<comment type="caution">
    <text evidence="1">The sequence shown here is derived from an EMBL/GenBank/DDBJ whole genome shotgun (WGS) entry which is preliminary data.</text>
</comment>
<dbReference type="AlphaFoldDB" id="A0A6N7J080"/>
<protein>
    <submittedName>
        <fullName evidence="1">DUF3881 family protein</fullName>
    </submittedName>
</protein>
<dbReference type="InterPro" id="IPR024541">
    <property type="entry name" value="DUF3881"/>
</dbReference>
<evidence type="ECO:0000313" key="2">
    <source>
        <dbReference type="Proteomes" id="UP000460257"/>
    </source>
</evidence>
<reference evidence="1" key="1">
    <citation type="journal article" date="2020" name="Appl. Environ. Microbiol.">
        <title>Medium-Chain Fatty Acid Synthesis by 'Candidatus Weimeria bifida' gen. nov., sp. nov., and 'Candidatus Pseudoramibacter fermentans' sp. nov.</title>
        <authorList>
            <person name="Scarborough M.J."/>
            <person name="Myers K.S."/>
            <person name="Donohue T.J."/>
            <person name="Noguera D.R."/>
        </authorList>
    </citation>
    <scope>NUCLEOTIDE SEQUENCE</scope>
    <source>
        <strain evidence="1">LCO1.1</strain>
    </source>
</reference>
<sequence length="292" mass="33462">MNDFYCAVGLSGYSENDLEDIFRQVESQPDTEIDAIDDEGKSPEKKIEITRYIKDNLAIRERGFIYKDGTFVRQNVFPIVDTDRKAAIDNVDLIELKNRRGSLVKVESWKLGCILFSYVQNLYEVTDGVNLTEEARMLFNGITLTGLSNSGVVILPKGDDKDKELEKIEGKRQRIRNELSAGKEEAYEELTLTEMEIYSKIENRVKNKGVYGVVQDTFMPKSVEEDVYFVIGTIEDFRKTSIDFNGQLVYQLDLNCCGFDFVVAINSRDLFGEPKVGRRFKGKVWMQSKILM</sequence>
<gene>
    <name evidence="1" type="ORF">FRC54_08925</name>
</gene>